<gene>
    <name evidence="3" type="ORF">SAMN04488116_3073</name>
</gene>
<keyword evidence="4" id="KW-1185">Reference proteome</keyword>
<evidence type="ECO:0000256" key="2">
    <source>
        <dbReference type="PIRSR" id="PIRSR613078-2"/>
    </source>
</evidence>
<protein>
    <submittedName>
        <fullName evidence="3">Phosphohistidine phosphatase</fullName>
    </submittedName>
</protein>
<proteinExistence type="predicted"/>
<sequence length="163" mass="18675">MKQIILVRHGKSSWEYDVSDKDRPLKQRGINDAHLVSKAFAQKAIHLDHCFSSSANRALHTSMIFTRNLGFNLDNFLISEKLYDFSGNSVREFVKDLDDNLETIMLFGHNYAFTTLANTWGDQYIDNVPTSGLVHIKFDVRQWAKIAKGSSETVIFPKHLKTK</sequence>
<dbReference type="Gene3D" id="3.40.50.1240">
    <property type="entry name" value="Phosphoglycerate mutase-like"/>
    <property type="match status" value="1"/>
</dbReference>
<name>A0A1M5P635_9FLAO</name>
<dbReference type="PANTHER" id="PTHR20935">
    <property type="entry name" value="PHOSPHOGLYCERATE MUTASE-RELATED"/>
    <property type="match status" value="1"/>
</dbReference>
<dbReference type="STRING" id="570519.SAMN04488116_3073"/>
<dbReference type="EMBL" id="FQWL01000006">
    <property type="protein sequence ID" value="SHG96889.1"/>
    <property type="molecule type" value="Genomic_DNA"/>
</dbReference>
<evidence type="ECO:0000313" key="4">
    <source>
        <dbReference type="Proteomes" id="UP000184532"/>
    </source>
</evidence>
<accession>A0A1M5P635</accession>
<keyword evidence="1" id="KW-0378">Hydrolase</keyword>
<dbReference type="OrthoDB" id="9810154at2"/>
<dbReference type="InterPro" id="IPR013078">
    <property type="entry name" value="His_Pase_superF_clade-1"/>
</dbReference>
<evidence type="ECO:0000313" key="3">
    <source>
        <dbReference type="EMBL" id="SHG96889.1"/>
    </source>
</evidence>
<dbReference type="InterPro" id="IPR051021">
    <property type="entry name" value="Mito_Ser/Thr_phosphatase"/>
</dbReference>
<feature type="binding site" evidence="2">
    <location>
        <position position="57"/>
    </location>
    <ligand>
        <name>substrate</name>
    </ligand>
</feature>
<reference evidence="4" key="1">
    <citation type="submission" date="2016-11" db="EMBL/GenBank/DDBJ databases">
        <authorList>
            <person name="Varghese N."/>
            <person name="Submissions S."/>
        </authorList>
    </citation>
    <scope>NUCLEOTIDE SEQUENCE [LARGE SCALE GENOMIC DNA]</scope>
    <source>
        <strain evidence="4">DSM 22638</strain>
    </source>
</reference>
<dbReference type="CDD" id="cd07040">
    <property type="entry name" value="HP"/>
    <property type="match status" value="1"/>
</dbReference>
<dbReference type="Pfam" id="PF00300">
    <property type="entry name" value="His_Phos_1"/>
    <property type="match status" value="1"/>
</dbReference>
<dbReference type="GO" id="GO:0016787">
    <property type="term" value="F:hydrolase activity"/>
    <property type="evidence" value="ECO:0007669"/>
    <property type="project" value="UniProtKB-KW"/>
</dbReference>
<evidence type="ECO:0000256" key="1">
    <source>
        <dbReference type="ARBA" id="ARBA00022801"/>
    </source>
</evidence>
<organism evidence="3 4">
    <name type="scientific">Flagellimonas flava</name>
    <dbReference type="NCBI Taxonomy" id="570519"/>
    <lineage>
        <taxon>Bacteria</taxon>
        <taxon>Pseudomonadati</taxon>
        <taxon>Bacteroidota</taxon>
        <taxon>Flavobacteriia</taxon>
        <taxon>Flavobacteriales</taxon>
        <taxon>Flavobacteriaceae</taxon>
        <taxon>Flagellimonas</taxon>
    </lineage>
</organism>
<dbReference type="AlphaFoldDB" id="A0A1M5P635"/>
<dbReference type="Proteomes" id="UP000184532">
    <property type="component" value="Unassembled WGS sequence"/>
</dbReference>
<dbReference type="InterPro" id="IPR029033">
    <property type="entry name" value="His_PPase_superfam"/>
</dbReference>
<dbReference type="SUPFAM" id="SSF53254">
    <property type="entry name" value="Phosphoglycerate mutase-like"/>
    <property type="match status" value="1"/>
</dbReference>
<dbReference type="RefSeq" id="WP_073181175.1">
    <property type="nucleotide sequence ID" value="NZ_FQWL01000006.1"/>
</dbReference>